<comment type="similarity">
    <text evidence="1">Belongs to the DNA repair enzymes AP/ExoA family.</text>
</comment>
<name>A0A6P1ZCX0_9BACT</name>
<evidence type="ECO:0000256" key="1">
    <source>
        <dbReference type="ARBA" id="ARBA00007092"/>
    </source>
</evidence>
<keyword evidence="2 6" id="KW-0479">Metal-binding</keyword>
<evidence type="ECO:0000256" key="4">
    <source>
        <dbReference type="ARBA" id="ARBA00022842"/>
    </source>
</evidence>
<feature type="active site" description="Proton donor/acceptor" evidence="5">
    <location>
        <position position="151"/>
    </location>
</feature>
<keyword evidence="6" id="KW-0464">Manganese</keyword>
<evidence type="ECO:0000259" key="8">
    <source>
        <dbReference type="Pfam" id="PF03372"/>
    </source>
</evidence>
<feature type="active site" description="Proton acceptor" evidence="5">
    <location>
        <position position="248"/>
    </location>
</feature>
<dbReference type="EMBL" id="CP039543">
    <property type="protein sequence ID" value="QJT09657.1"/>
    <property type="molecule type" value="Genomic_DNA"/>
</dbReference>
<feature type="binding site" evidence="6">
    <location>
        <position position="10"/>
    </location>
    <ligand>
        <name>Mg(2+)</name>
        <dbReference type="ChEBI" id="CHEBI:18420"/>
        <label>1</label>
    </ligand>
</feature>
<feature type="binding site" evidence="6">
    <location>
        <position position="248"/>
    </location>
    <ligand>
        <name>Mg(2+)</name>
        <dbReference type="ChEBI" id="CHEBI:18420"/>
        <label>1</label>
    </ligand>
</feature>
<dbReference type="GO" id="GO:0046872">
    <property type="term" value="F:metal ion binding"/>
    <property type="evidence" value="ECO:0007669"/>
    <property type="project" value="UniProtKB-KW"/>
</dbReference>
<evidence type="ECO:0000256" key="7">
    <source>
        <dbReference type="PIRSR" id="PIRSR604808-3"/>
    </source>
</evidence>
<protein>
    <submittedName>
        <fullName evidence="10">Exodeoxyribonuclease III</fullName>
        <ecNumber evidence="10">3.1.11.2</ecNumber>
    </submittedName>
</protein>
<dbReference type="EC" id="3.1.11.2" evidence="10"/>
<feature type="binding site" evidence="6">
    <location>
        <position position="38"/>
    </location>
    <ligand>
        <name>Mg(2+)</name>
        <dbReference type="ChEBI" id="CHEBI:18420"/>
        <label>1</label>
    </ligand>
</feature>
<feature type="binding site" evidence="6">
    <location>
        <position position="153"/>
    </location>
    <ligand>
        <name>Mg(2+)</name>
        <dbReference type="ChEBI" id="CHEBI:18420"/>
        <label>1</label>
    </ligand>
</feature>
<evidence type="ECO:0000256" key="3">
    <source>
        <dbReference type="ARBA" id="ARBA00022801"/>
    </source>
</evidence>
<dbReference type="Proteomes" id="UP000503251">
    <property type="component" value="Chromosome"/>
</dbReference>
<dbReference type="InterPro" id="IPR036691">
    <property type="entry name" value="Endo/exonu/phosph_ase_sf"/>
</dbReference>
<dbReference type="AlphaFoldDB" id="A0A6P1ZCX0"/>
<dbReference type="PANTHER" id="PTHR22748">
    <property type="entry name" value="AP ENDONUCLEASE"/>
    <property type="match status" value="1"/>
</dbReference>
<proteinExistence type="inferred from homology"/>
<dbReference type="GO" id="GO:0003906">
    <property type="term" value="F:DNA-(apurinic or apyrimidinic site) endonuclease activity"/>
    <property type="evidence" value="ECO:0007669"/>
    <property type="project" value="TreeGrafter"/>
</dbReference>
<dbReference type="GO" id="GO:0003677">
    <property type="term" value="F:DNA binding"/>
    <property type="evidence" value="ECO:0007669"/>
    <property type="project" value="InterPro"/>
</dbReference>
<feature type="site" description="Interaction with DNA substrate" evidence="7">
    <location>
        <position position="248"/>
    </location>
</feature>
<dbReference type="GO" id="GO:0008081">
    <property type="term" value="F:phosphoric diester hydrolase activity"/>
    <property type="evidence" value="ECO:0007669"/>
    <property type="project" value="TreeGrafter"/>
</dbReference>
<evidence type="ECO:0000313" key="11">
    <source>
        <dbReference type="Proteomes" id="UP000434052"/>
    </source>
</evidence>
<dbReference type="PANTHER" id="PTHR22748:SF6">
    <property type="entry name" value="DNA-(APURINIC OR APYRIMIDINIC SITE) ENDONUCLEASE"/>
    <property type="match status" value="1"/>
</dbReference>
<reference evidence="9 12" key="2">
    <citation type="submission" date="2019-04" db="EMBL/GenBank/DDBJ databases">
        <title>Isolation and culture of sulfate reducing bacteria from the cold seep of the South China Sea.</title>
        <authorList>
            <person name="Sun C."/>
            <person name="Liu R."/>
        </authorList>
    </citation>
    <scope>NUCLEOTIDE SEQUENCE [LARGE SCALE GENOMIC DNA]</scope>
    <source>
        <strain evidence="9 12">CS1</strain>
    </source>
</reference>
<keyword evidence="12" id="KW-1185">Reference proteome</keyword>
<dbReference type="Pfam" id="PF03372">
    <property type="entry name" value="Exo_endo_phos"/>
    <property type="match status" value="1"/>
</dbReference>
<dbReference type="EMBL" id="QMIF01000018">
    <property type="protein sequence ID" value="TVM31019.1"/>
    <property type="molecule type" value="Genomic_DNA"/>
</dbReference>
<keyword evidence="4 6" id="KW-0460">Magnesium</keyword>
<dbReference type="SUPFAM" id="SSF56219">
    <property type="entry name" value="DNase I-like"/>
    <property type="match status" value="1"/>
</dbReference>
<sequence length="259" mass="29912">MALWKFYSWNVNGYRAVWKKGFGEWLTSSDADVVFLQEIKAHPEQLDDEARHPHGYTGIWNPAQVKKGYSGVAALHRRQPLSVSTGLPDARFQGEGRLVLLEYPAFYAAGVYFPNGQRDEERLKFKLDYYDVFLEYAETLRMDKPVILCGDVNTAHTPEDLTHPDRNAKTSGFLPEERAWLDKFTAHGWVDCFRMFHEGPGNYTWWAPWRNARQNNVGWRIDYFFVTEELAGRVKDCWHATDVMGSDHCPVGLSIEVDD</sequence>
<dbReference type="GO" id="GO:0006284">
    <property type="term" value="P:base-excision repair"/>
    <property type="evidence" value="ECO:0007669"/>
    <property type="project" value="TreeGrafter"/>
</dbReference>
<feature type="binding site" evidence="6">
    <location>
        <position position="247"/>
    </location>
    <ligand>
        <name>Mg(2+)</name>
        <dbReference type="ChEBI" id="CHEBI:18420"/>
        <label>1</label>
    </ligand>
</feature>
<accession>A0A6P1ZCX0</accession>
<keyword evidence="3 10" id="KW-0378">Hydrolase</keyword>
<dbReference type="OrthoDB" id="9803914at2"/>
<feature type="domain" description="Endonuclease/exonuclease/phosphatase" evidence="8">
    <location>
        <begin position="8"/>
        <end position="248"/>
    </location>
</feature>
<reference evidence="10 11" key="1">
    <citation type="submission" date="2018-06" db="EMBL/GenBank/DDBJ databases">
        <title>Complete genome of Desulfovibrio marinus P48SEP.</title>
        <authorList>
            <person name="Crispim J.S."/>
            <person name="Vidigal P.M.P."/>
            <person name="Silva L.C.F."/>
            <person name="Araujo L.C."/>
            <person name="Laguardia C.N."/>
            <person name="Dias R.S."/>
            <person name="Sousa M.P."/>
            <person name="Paula S.O."/>
            <person name="Silva C."/>
        </authorList>
    </citation>
    <scope>NUCLEOTIDE SEQUENCE [LARGE SCALE GENOMIC DNA]</scope>
    <source>
        <strain evidence="10 11">P48SEP</strain>
    </source>
</reference>
<dbReference type="GO" id="GO:0008311">
    <property type="term" value="F:double-stranded DNA 3'-5' DNA exonuclease activity"/>
    <property type="evidence" value="ECO:0007669"/>
    <property type="project" value="UniProtKB-EC"/>
</dbReference>
<dbReference type="InterPro" id="IPR020847">
    <property type="entry name" value="AP_endonuclease_F1_BS"/>
</dbReference>
<feature type="site" description="Important for catalytic activity" evidence="7">
    <location>
        <position position="222"/>
    </location>
</feature>
<evidence type="ECO:0000313" key="9">
    <source>
        <dbReference type="EMBL" id="QJT09657.1"/>
    </source>
</evidence>
<dbReference type="RefSeq" id="WP_144307076.1">
    <property type="nucleotide sequence ID" value="NZ_CP039543.1"/>
</dbReference>
<dbReference type="NCBIfam" id="TIGR00195">
    <property type="entry name" value="exoDNase_III"/>
    <property type="match status" value="1"/>
</dbReference>
<dbReference type="Gene3D" id="3.60.10.10">
    <property type="entry name" value="Endonuclease/exonuclease/phosphatase"/>
    <property type="match status" value="1"/>
</dbReference>
<evidence type="ECO:0000256" key="6">
    <source>
        <dbReference type="PIRSR" id="PIRSR604808-2"/>
    </source>
</evidence>
<dbReference type="PROSITE" id="PS00726">
    <property type="entry name" value="AP_NUCLEASE_F1_1"/>
    <property type="match status" value="1"/>
</dbReference>
<feature type="site" description="Transition state stabilizer" evidence="7">
    <location>
        <position position="153"/>
    </location>
</feature>
<evidence type="ECO:0000256" key="2">
    <source>
        <dbReference type="ARBA" id="ARBA00022723"/>
    </source>
</evidence>
<dbReference type="InterPro" id="IPR005135">
    <property type="entry name" value="Endo/exonuclease/phosphatase"/>
</dbReference>
<organism evidence="10 11">
    <name type="scientific">Oceanidesulfovibrio marinus</name>
    <dbReference type="NCBI Taxonomy" id="370038"/>
    <lineage>
        <taxon>Bacteria</taxon>
        <taxon>Pseudomonadati</taxon>
        <taxon>Thermodesulfobacteriota</taxon>
        <taxon>Desulfovibrionia</taxon>
        <taxon>Desulfovibrionales</taxon>
        <taxon>Desulfovibrionaceae</taxon>
        <taxon>Oceanidesulfovibrio</taxon>
    </lineage>
</organism>
<evidence type="ECO:0000256" key="5">
    <source>
        <dbReference type="PIRSR" id="PIRSR604808-1"/>
    </source>
</evidence>
<comment type="cofactor">
    <cofactor evidence="6">
        <name>Mg(2+)</name>
        <dbReference type="ChEBI" id="CHEBI:18420"/>
    </cofactor>
    <cofactor evidence="6">
        <name>Mn(2+)</name>
        <dbReference type="ChEBI" id="CHEBI:29035"/>
    </cofactor>
    <text evidence="6">Probably binds two magnesium or manganese ions per subunit.</text>
</comment>
<gene>
    <name evidence="10" type="primary">xth</name>
    <name evidence="10" type="ORF">DQK91_19470</name>
    <name evidence="9" type="ORF">E8L03_12245</name>
</gene>
<feature type="active site" evidence="5">
    <location>
        <position position="112"/>
    </location>
</feature>
<feature type="binding site" evidence="6">
    <location>
        <position position="151"/>
    </location>
    <ligand>
        <name>Mg(2+)</name>
        <dbReference type="ChEBI" id="CHEBI:18420"/>
        <label>1</label>
    </ligand>
</feature>
<dbReference type="PROSITE" id="PS51435">
    <property type="entry name" value="AP_NUCLEASE_F1_4"/>
    <property type="match status" value="1"/>
</dbReference>
<evidence type="ECO:0000313" key="10">
    <source>
        <dbReference type="EMBL" id="TVM31019.1"/>
    </source>
</evidence>
<dbReference type="NCBIfam" id="TIGR00633">
    <property type="entry name" value="xth"/>
    <property type="match status" value="1"/>
</dbReference>
<dbReference type="InterPro" id="IPR004808">
    <property type="entry name" value="AP_endonuc_1"/>
</dbReference>
<dbReference type="Proteomes" id="UP000434052">
    <property type="component" value="Unassembled WGS sequence"/>
</dbReference>
<evidence type="ECO:0000313" key="12">
    <source>
        <dbReference type="Proteomes" id="UP000503251"/>
    </source>
</evidence>